<evidence type="ECO:0000256" key="1">
    <source>
        <dbReference type="SAM" id="SignalP"/>
    </source>
</evidence>
<gene>
    <name evidence="2" type="ordered locus">Rfer_0745</name>
</gene>
<name>Q220Q8_ALBFT</name>
<sequence length="160" mass="17361">MKFIKPLLLAVLAATSLGAWAKYNGEDRGRPTLPSQVNAKWQAECSGCHMAFPPGLLPAASWKKIMSGLDKHFGTDASLSPADSAEITDFLVKNPSNRWTSSAAPLRITEAQWFKAKHMSGEINPAVWKRESVKSPANCMACHSGADKGVFDEHGIKIPK</sequence>
<dbReference type="KEGG" id="rfr:Rfer_0745"/>
<dbReference type="Proteomes" id="UP000008332">
    <property type="component" value="Chromosome"/>
</dbReference>
<dbReference type="eggNOG" id="COG3658">
    <property type="taxonomic scope" value="Bacteria"/>
</dbReference>
<accession>Q220Q8</accession>
<feature type="chain" id="PRO_5004200270" evidence="1">
    <location>
        <begin position="22"/>
        <end position="160"/>
    </location>
</feature>
<dbReference type="AlphaFoldDB" id="Q220Q8"/>
<keyword evidence="1" id="KW-0732">Signal</keyword>
<dbReference type="HOGENOM" id="CLU_121881_0_0_4"/>
<keyword evidence="3" id="KW-1185">Reference proteome</keyword>
<proteinExistence type="predicted"/>
<feature type="signal peptide" evidence="1">
    <location>
        <begin position="1"/>
        <end position="21"/>
    </location>
</feature>
<dbReference type="RefSeq" id="WP_011463068.1">
    <property type="nucleotide sequence ID" value="NC_007908.1"/>
</dbReference>
<dbReference type="InterPro" id="IPR036280">
    <property type="entry name" value="Multihaem_cyt_sf"/>
</dbReference>
<dbReference type="EMBL" id="CP000267">
    <property type="protein sequence ID" value="ABD68495.1"/>
    <property type="molecule type" value="Genomic_DNA"/>
</dbReference>
<reference evidence="3" key="1">
    <citation type="submission" date="2006-02" db="EMBL/GenBank/DDBJ databases">
        <title>Complete sequence of chromosome of Rhodoferax ferrireducens DSM 15236.</title>
        <authorList>
            <person name="Copeland A."/>
            <person name="Lucas S."/>
            <person name="Lapidus A."/>
            <person name="Barry K."/>
            <person name="Detter J.C."/>
            <person name="Glavina del Rio T."/>
            <person name="Hammon N."/>
            <person name="Israni S."/>
            <person name="Pitluck S."/>
            <person name="Brettin T."/>
            <person name="Bruce D."/>
            <person name="Han C."/>
            <person name="Tapia R."/>
            <person name="Gilna P."/>
            <person name="Kiss H."/>
            <person name="Schmutz J."/>
            <person name="Larimer F."/>
            <person name="Land M."/>
            <person name="Kyrpides N."/>
            <person name="Ivanova N."/>
            <person name="Richardson P."/>
        </authorList>
    </citation>
    <scope>NUCLEOTIDE SEQUENCE [LARGE SCALE GENOMIC DNA]</scope>
    <source>
        <strain evidence="3">ATCC BAA-621 / DSM 15236 / T118</strain>
    </source>
</reference>
<dbReference type="OrthoDB" id="5296814at2"/>
<protein>
    <submittedName>
        <fullName evidence="2">Diheme cytochrome c</fullName>
    </submittedName>
</protein>
<dbReference type="SUPFAM" id="SSF48695">
    <property type="entry name" value="Multiheme cytochromes"/>
    <property type="match status" value="1"/>
</dbReference>
<organism evidence="2 3">
    <name type="scientific">Albidiferax ferrireducens (strain ATCC BAA-621 / DSM 15236 / T118)</name>
    <name type="common">Rhodoferax ferrireducens</name>
    <dbReference type="NCBI Taxonomy" id="338969"/>
    <lineage>
        <taxon>Bacteria</taxon>
        <taxon>Pseudomonadati</taxon>
        <taxon>Pseudomonadota</taxon>
        <taxon>Betaproteobacteria</taxon>
        <taxon>Burkholderiales</taxon>
        <taxon>Comamonadaceae</taxon>
        <taxon>Rhodoferax</taxon>
    </lineage>
</organism>
<evidence type="ECO:0000313" key="3">
    <source>
        <dbReference type="Proteomes" id="UP000008332"/>
    </source>
</evidence>
<dbReference type="Pfam" id="PF09626">
    <property type="entry name" value="DHC"/>
    <property type="match status" value="1"/>
</dbReference>
<dbReference type="InterPro" id="IPR018588">
    <property type="entry name" value="Dihaem_cytochrome-c"/>
</dbReference>
<evidence type="ECO:0000313" key="2">
    <source>
        <dbReference type="EMBL" id="ABD68495.1"/>
    </source>
</evidence>
<dbReference type="STRING" id="338969.Rfer_0745"/>